<feature type="transmembrane region" description="Helical" evidence="8">
    <location>
        <begin position="164"/>
        <end position="182"/>
    </location>
</feature>
<feature type="transmembrane region" description="Helical" evidence="8">
    <location>
        <begin position="6"/>
        <end position="26"/>
    </location>
</feature>
<evidence type="ECO:0000256" key="5">
    <source>
        <dbReference type="ARBA" id="ARBA00022989"/>
    </source>
</evidence>
<evidence type="ECO:0000256" key="3">
    <source>
        <dbReference type="ARBA" id="ARBA00022679"/>
    </source>
</evidence>
<dbReference type="RefSeq" id="WP_102951457.1">
    <property type="nucleotide sequence ID" value="NZ_CP024847.1"/>
</dbReference>
<protein>
    <recommendedName>
        <fullName evidence="11">Undecaprenyl/decaprenyl-phosphate alpha-N-acetylglucosaminyl 1-phosphate transferase</fullName>
    </recommendedName>
</protein>
<organism evidence="9 10">
    <name type="scientific">Aquella oligotrophica</name>
    <dbReference type="NCBI Taxonomy" id="2067065"/>
    <lineage>
        <taxon>Bacteria</taxon>
        <taxon>Pseudomonadati</taxon>
        <taxon>Pseudomonadota</taxon>
        <taxon>Betaproteobacteria</taxon>
        <taxon>Neisseriales</taxon>
        <taxon>Neisseriaceae</taxon>
        <taxon>Aquella</taxon>
    </lineage>
</organism>
<dbReference type="PANTHER" id="PTHR22926">
    <property type="entry name" value="PHOSPHO-N-ACETYLMURAMOYL-PENTAPEPTIDE-TRANSFERASE"/>
    <property type="match status" value="1"/>
</dbReference>
<keyword evidence="4 8" id="KW-0812">Transmembrane</keyword>
<feature type="transmembrane region" description="Helical" evidence="8">
    <location>
        <begin position="244"/>
        <end position="262"/>
    </location>
</feature>
<comment type="subcellular location">
    <subcellularLocation>
        <location evidence="1">Cell membrane</location>
        <topology evidence="1">Multi-pass membrane protein</topology>
    </subcellularLocation>
</comment>
<evidence type="ECO:0008006" key="11">
    <source>
        <dbReference type="Google" id="ProtNLM"/>
    </source>
</evidence>
<keyword evidence="7" id="KW-0479">Metal-binding</keyword>
<dbReference type="GO" id="GO:0071555">
    <property type="term" value="P:cell wall organization"/>
    <property type="evidence" value="ECO:0007669"/>
    <property type="project" value="TreeGrafter"/>
</dbReference>
<reference evidence="10" key="1">
    <citation type="submission" date="2017-11" db="EMBL/GenBank/DDBJ databases">
        <authorList>
            <person name="Chan K.G."/>
            <person name="Lee L.S."/>
        </authorList>
    </citation>
    <scope>NUCLEOTIDE SEQUENCE [LARGE SCALE GENOMIC DNA]</scope>
    <source>
        <strain evidence="10">DSM 100970</strain>
    </source>
</reference>
<evidence type="ECO:0000256" key="8">
    <source>
        <dbReference type="SAM" id="Phobius"/>
    </source>
</evidence>
<feature type="binding site" evidence="7">
    <location>
        <position position="217"/>
    </location>
    <ligand>
        <name>Mg(2+)</name>
        <dbReference type="ChEBI" id="CHEBI:18420"/>
    </ligand>
</feature>
<dbReference type="PANTHER" id="PTHR22926:SF3">
    <property type="entry name" value="UNDECAPRENYL-PHOSPHATE ALPHA-N-ACETYLGLUCOSAMINYL 1-PHOSPHATE TRANSFERASE"/>
    <property type="match status" value="1"/>
</dbReference>
<dbReference type="Proteomes" id="UP000236655">
    <property type="component" value="Chromosome"/>
</dbReference>
<evidence type="ECO:0000256" key="4">
    <source>
        <dbReference type="ARBA" id="ARBA00022692"/>
    </source>
</evidence>
<dbReference type="Pfam" id="PF00953">
    <property type="entry name" value="Glycos_transf_4"/>
    <property type="match status" value="1"/>
</dbReference>
<evidence type="ECO:0000313" key="9">
    <source>
        <dbReference type="EMBL" id="AUR52161.1"/>
    </source>
</evidence>
<keyword evidence="10" id="KW-1185">Reference proteome</keyword>
<feature type="transmembrane region" description="Helical" evidence="8">
    <location>
        <begin position="300"/>
        <end position="319"/>
    </location>
</feature>
<dbReference type="GO" id="GO:0009103">
    <property type="term" value="P:lipopolysaccharide biosynthetic process"/>
    <property type="evidence" value="ECO:0007669"/>
    <property type="project" value="TreeGrafter"/>
</dbReference>
<feature type="transmembrane region" description="Helical" evidence="8">
    <location>
        <begin position="213"/>
        <end position="232"/>
    </location>
</feature>
<keyword evidence="3" id="KW-0808">Transferase</keyword>
<dbReference type="KEGG" id="nba:CUN60_07550"/>
<dbReference type="InterPro" id="IPR000715">
    <property type="entry name" value="Glycosyl_transferase_4"/>
</dbReference>
<name>A0A2I7N6U7_9NEIS</name>
<dbReference type="GO" id="GO:0016780">
    <property type="term" value="F:phosphotransferase activity, for other substituted phosphate groups"/>
    <property type="evidence" value="ECO:0007669"/>
    <property type="project" value="InterPro"/>
</dbReference>
<evidence type="ECO:0000256" key="1">
    <source>
        <dbReference type="ARBA" id="ARBA00004651"/>
    </source>
</evidence>
<feature type="transmembrane region" description="Helical" evidence="8">
    <location>
        <begin position="71"/>
        <end position="90"/>
    </location>
</feature>
<evidence type="ECO:0000256" key="6">
    <source>
        <dbReference type="ARBA" id="ARBA00023136"/>
    </source>
</evidence>
<keyword evidence="2" id="KW-1003">Cell membrane</keyword>
<dbReference type="GO" id="GO:0044038">
    <property type="term" value="P:cell wall macromolecule biosynthetic process"/>
    <property type="evidence" value="ECO:0007669"/>
    <property type="project" value="TreeGrafter"/>
</dbReference>
<keyword evidence="5 8" id="KW-1133">Transmembrane helix</keyword>
<dbReference type="GO" id="GO:0005886">
    <property type="term" value="C:plasma membrane"/>
    <property type="evidence" value="ECO:0007669"/>
    <property type="project" value="UniProtKB-SubCell"/>
</dbReference>
<dbReference type="OrthoDB" id="9783652at2"/>
<feature type="transmembrane region" description="Helical" evidence="8">
    <location>
        <begin position="133"/>
        <end position="152"/>
    </location>
</feature>
<feature type="transmembrane region" description="Helical" evidence="8">
    <location>
        <begin position="102"/>
        <end position="121"/>
    </location>
</feature>
<dbReference type="CDD" id="cd06912">
    <property type="entry name" value="GT_MraY_like"/>
    <property type="match status" value="1"/>
</dbReference>
<keyword evidence="6 8" id="KW-0472">Membrane</keyword>
<sequence>MYIFTLALILSAFFCWIIIKTSKWHAKFTLDSQTGAQKFHKSPTPRIGGLAIFLSAWSLAIAGLVMHKLWAVFFIKILAPTSLVFLIGFAEDIYKKIPPLHRLIVVATGCIIGIYFVHVINTITHTDVIIIDYLLRFEPISIFLTVFIILGVTNSFNIIDGYNGLCITTAMSTLLASLFIAYIANYHYLDNTILILLGAIIGLSFWNYPHGKIFLGDGGAYLLGFIGSLILLELSQKVPNYSPFTSLLIMIYPISETLLSIYRKKFLRGKSPFQPDRLHMHMVIYSRLIRHDIHNRNAAVVIKMLWFILPQLAIALLFYKSQTIIIFAIGDI</sequence>
<feature type="binding site" evidence="7">
    <location>
        <position position="157"/>
    </location>
    <ligand>
        <name>Mg(2+)</name>
        <dbReference type="ChEBI" id="CHEBI:18420"/>
    </ligand>
</feature>
<comment type="cofactor">
    <cofactor evidence="7">
        <name>Mg(2+)</name>
        <dbReference type="ChEBI" id="CHEBI:18420"/>
    </cofactor>
</comment>
<dbReference type="EMBL" id="CP024847">
    <property type="protein sequence ID" value="AUR52161.1"/>
    <property type="molecule type" value="Genomic_DNA"/>
</dbReference>
<feature type="transmembrane region" description="Helical" evidence="8">
    <location>
        <begin position="188"/>
        <end position="206"/>
    </location>
</feature>
<evidence type="ECO:0000256" key="2">
    <source>
        <dbReference type="ARBA" id="ARBA00022475"/>
    </source>
</evidence>
<dbReference type="GO" id="GO:0046872">
    <property type="term" value="F:metal ion binding"/>
    <property type="evidence" value="ECO:0007669"/>
    <property type="project" value="UniProtKB-KW"/>
</dbReference>
<dbReference type="AlphaFoldDB" id="A0A2I7N6U7"/>
<evidence type="ECO:0000256" key="7">
    <source>
        <dbReference type="PIRSR" id="PIRSR600715-1"/>
    </source>
</evidence>
<keyword evidence="7" id="KW-0460">Magnesium</keyword>
<feature type="transmembrane region" description="Helical" evidence="8">
    <location>
        <begin position="47"/>
        <end position="65"/>
    </location>
</feature>
<evidence type="ECO:0000313" key="10">
    <source>
        <dbReference type="Proteomes" id="UP000236655"/>
    </source>
</evidence>
<gene>
    <name evidence="9" type="ORF">CUN60_07550</name>
</gene>
<proteinExistence type="predicted"/>
<accession>A0A2I7N6U7</accession>